<dbReference type="PANTHER" id="PTHR21838">
    <property type="entry name" value="COILED-COIL DOMAIN-CONTAINING PROTEIN 137"/>
    <property type="match status" value="1"/>
</dbReference>
<protein>
    <recommendedName>
        <fullName evidence="4">Ribosome biogenesis protein NOP53</fullName>
    </recommendedName>
</protein>
<dbReference type="AlphaFoldDB" id="A0AAW0ZZP5"/>
<keyword evidence="3" id="KW-1185">Reference proteome</keyword>
<feature type="region of interest" description="Disordered" evidence="1">
    <location>
        <begin position="1"/>
        <end position="45"/>
    </location>
</feature>
<evidence type="ECO:0008006" key="4">
    <source>
        <dbReference type="Google" id="ProtNLM"/>
    </source>
</evidence>
<name>A0AAW0ZZP5_9HYME</name>
<dbReference type="GO" id="GO:0005634">
    <property type="term" value="C:nucleus"/>
    <property type="evidence" value="ECO:0007669"/>
    <property type="project" value="TreeGrafter"/>
</dbReference>
<feature type="compositionally biased region" description="Basic and acidic residues" evidence="1">
    <location>
        <begin position="13"/>
        <end position="29"/>
    </location>
</feature>
<feature type="region of interest" description="Disordered" evidence="1">
    <location>
        <begin position="167"/>
        <end position="198"/>
    </location>
</feature>
<sequence length="302" mass="35106">MGRKIPGKKHRGVKDPFKQEAKRHAELETKINAPPKNAEEQAVPRSLERVVKLKEAVKSGKITKIKKKKNKKYTLICVGKQDSRPLHPKAKPEKVVPVFQQKLGESGDRFLHRINRATHAFINETLFERKYDVQVNRNPETGKIEGLLKCEETDLDKIEMLRMKHRNIRKKKKKKDEAKMTKSEKRKGKLKLKKQKQMKERVDEFNNFKDQVKFGEVAHEPPQLKVRSKYANASGKKELLLHSILKKSDTVKMNDKKIVSIDRSGKRRNLPLGERRQLEKQQSDAIATYRMLKVQRSPGVDN</sequence>
<organism evidence="2 3">
    <name type="scientific">Tetragonisca angustula</name>
    <dbReference type="NCBI Taxonomy" id="166442"/>
    <lineage>
        <taxon>Eukaryota</taxon>
        <taxon>Metazoa</taxon>
        <taxon>Ecdysozoa</taxon>
        <taxon>Arthropoda</taxon>
        <taxon>Hexapoda</taxon>
        <taxon>Insecta</taxon>
        <taxon>Pterygota</taxon>
        <taxon>Neoptera</taxon>
        <taxon>Endopterygota</taxon>
        <taxon>Hymenoptera</taxon>
        <taxon>Apocrita</taxon>
        <taxon>Aculeata</taxon>
        <taxon>Apoidea</taxon>
        <taxon>Anthophila</taxon>
        <taxon>Apidae</taxon>
        <taxon>Tetragonisca</taxon>
    </lineage>
</organism>
<evidence type="ECO:0000313" key="2">
    <source>
        <dbReference type="EMBL" id="KAK9302186.1"/>
    </source>
</evidence>
<gene>
    <name evidence="2" type="ORF">QLX08_005648</name>
</gene>
<dbReference type="PANTHER" id="PTHR21838:SF2">
    <property type="entry name" value="COILED-COIL DOMAIN-CONTAINING PROTEIN 137"/>
    <property type="match status" value="1"/>
</dbReference>
<dbReference type="InterPro" id="IPR026680">
    <property type="entry name" value="CCDC137"/>
</dbReference>
<feature type="compositionally biased region" description="Basic residues" evidence="1">
    <location>
        <begin position="1"/>
        <end position="12"/>
    </location>
</feature>
<evidence type="ECO:0000256" key="1">
    <source>
        <dbReference type="SAM" id="MobiDB-lite"/>
    </source>
</evidence>
<accession>A0AAW0ZZP5</accession>
<evidence type="ECO:0000313" key="3">
    <source>
        <dbReference type="Proteomes" id="UP001432146"/>
    </source>
</evidence>
<proteinExistence type="predicted"/>
<dbReference type="Proteomes" id="UP001432146">
    <property type="component" value="Unassembled WGS sequence"/>
</dbReference>
<comment type="caution">
    <text evidence="2">The sequence shown here is derived from an EMBL/GenBank/DDBJ whole genome shotgun (WGS) entry which is preliminary data.</text>
</comment>
<feature type="compositionally biased region" description="Basic residues" evidence="1">
    <location>
        <begin position="184"/>
        <end position="196"/>
    </location>
</feature>
<reference evidence="2 3" key="1">
    <citation type="submission" date="2024-05" db="EMBL/GenBank/DDBJ databases">
        <title>The nuclear and mitochondrial genome assemblies of Tetragonisca angustula (Apidae: Meliponini), a tiny yet remarkable pollinator in the Neotropics.</title>
        <authorList>
            <person name="Ferrari R."/>
            <person name="Ricardo P.C."/>
            <person name="Dias F.C."/>
            <person name="Araujo N.S."/>
            <person name="Soares D.O."/>
            <person name="Zhou Q.-S."/>
            <person name="Zhu C.-D."/>
            <person name="Coutinho L."/>
            <person name="Airas M.C."/>
            <person name="Batista T.M."/>
        </authorList>
    </citation>
    <scope>NUCLEOTIDE SEQUENCE [LARGE SCALE GENOMIC DNA]</scope>
    <source>
        <strain evidence="2">ASF017062</strain>
        <tissue evidence="2">Abdomen</tissue>
    </source>
</reference>
<dbReference type="EMBL" id="JAWNGG020000098">
    <property type="protein sequence ID" value="KAK9302186.1"/>
    <property type="molecule type" value="Genomic_DNA"/>
</dbReference>